<keyword evidence="1" id="KW-1133">Transmembrane helix</keyword>
<feature type="transmembrane region" description="Helical" evidence="1">
    <location>
        <begin position="62"/>
        <end position="84"/>
    </location>
</feature>
<dbReference type="PROSITE" id="PS51257">
    <property type="entry name" value="PROKAR_LIPOPROTEIN"/>
    <property type="match status" value="1"/>
</dbReference>
<accession>A0A176ZB74</accession>
<dbReference type="Proteomes" id="UP000077173">
    <property type="component" value="Unassembled WGS sequence"/>
</dbReference>
<gene>
    <name evidence="2" type="ORF">AXW67_08060</name>
</gene>
<comment type="caution">
    <text evidence="2">The sequence shown here is derived from an EMBL/GenBank/DDBJ whole genome shotgun (WGS) entry which is preliminary data.</text>
</comment>
<evidence type="ECO:0000313" key="3">
    <source>
        <dbReference type="Proteomes" id="UP000077173"/>
    </source>
</evidence>
<keyword evidence="3" id="KW-1185">Reference proteome</keyword>
<reference evidence="2 3" key="1">
    <citation type="submission" date="2016-02" db="EMBL/GenBank/DDBJ databases">
        <title>Draft genome sequence of the strain BR 10247T Bradyrhizobium neotropicale isolated from nodules of Centrolobium paraense.</title>
        <authorList>
            <person name="Simoes-Araujo J.L."/>
            <person name="Barauna A.C."/>
            <person name="Silva K."/>
            <person name="Zilli J.E."/>
        </authorList>
    </citation>
    <scope>NUCLEOTIDE SEQUENCE [LARGE SCALE GENOMIC DNA]</scope>
    <source>
        <strain evidence="2 3">BR 10247</strain>
    </source>
</reference>
<evidence type="ECO:0000256" key="1">
    <source>
        <dbReference type="SAM" id="Phobius"/>
    </source>
</evidence>
<dbReference type="GeneID" id="32586997"/>
<protein>
    <submittedName>
        <fullName evidence="2">Uncharacterized protein</fullName>
    </submittedName>
</protein>
<keyword evidence="1" id="KW-0812">Transmembrane</keyword>
<name>A0A176ZB74_9BRAD</name>
<dbReference type="AlphaFoldDB" id="A0A176ZB74"/>
<feature type="transmembrane region" description="Helical" evidence="1">
    <location>
        <begin position="21"/>
        <end position="42"/>
    </location>
</feature>
<dbReference type="RefSeq" id="WP_051310559.1">
    <property type="nucleotide sequence ID" value="NZ_LSEF01000042.1"/>
</dbReference>
<organism evidence="2 3">
    <name type="scientific">Bradyrhizobium neotropicale</name>
    <dbReference type="NCBI Taxonomy" id="1497615"/>
    <lineage>
        <taxon>Bacteria</taxon>
        <taxon>Pseudomonadati</taxon>
        <taxon>Pseudomonadota</taxon>
        <taxon>Alphaproteobacteria</taxon>
        <taxon>Hyphomicrobiales</taxon>
        <taxon>Nitrobacteraceae</taxon>
        <taxon>Bradyrhizobium</taxon>
    </lineage>
</organism>
<evidence type="ECO:0000313" key="2">
    <source>
        <dbReference type="EMBL" id="OAF17617.1"/>
    </source>
</evidence>
<dbReference type="EMBL" id="LSEF01000042">
    <property type="protein sequence ID" value="OAF17617.1"/>
    <property type="molecule type" value="Genomic_DNA"/>
</dbReference>
<proteinExistence type="predicted"/>
<sequence length="125" mass="13019">MADDKPTSKPVALLRLPLFRLLAINLAIGACAAALLVGGLLWLNPGHLRELIFADHAPGVALLLLLGSFLITLGSAAMGSAIMAQGRNADEFHDGGGHGSLVVEKLAARSSDVMRAPRDGTRRTS</sequence>
<keyword evidence="1" id="KW-0472">Membrane</keyword>